<evidence type="ECO:0000313" key="2">
    <source>
        <dbReference type="EMBL" id="GIX60590.1"/>
    </source>
</evidence>
<sequence>MGFESHLRDGSNQKVQGGHILHALKPFCGSHNTPLRQLCGTLTCLSKRATRSLGDLFGFYWQVTGQLFNDVKKKDKDPSNALTASISALLSKLTMVKSGLLYESLSTTVESIGNHFFGLSWHCHRKQDWKTVERNSAGAYCNDHTSNKARDLMSLYDSECTGKNCGKYLEPLGVSFGATFANNYAFAYLSWAAYLTDYLFESLQEFLDRFSSLKCTGCKNNCNSHSSGSHGSQTSCHCRSVVECTDVLPHLYASGFTFHNAHWLRGRTYKNKEKKWSTDNRLRTCEQFHGQLQSVISGNPLSKLLTSIDDFLFLFRYYFFGSLSGFWTIYTGLILYTFFFLLDTLHLRSHLKPTSSHVVPPLALFTSGTPLPMTKLTYIGQ</sequence>
<proteinExistence type="predicted"/>
<organism evidence="2 3">
    <name type="scientific">Babesia caballi</name>
    <dbReference type="NCBI Taxonomy" id="5871"/>
    <lineage>
        <taxon>Eukaryota</taxon>
        <taxon>Sar</taxon>
        <taxon>Alveolata</taxon>
        <taxon>Apicomplexa</taxon>
        <taxon>Aconoidasida</taxon>
        <taxon>Piroplasmida</taxon>
        <taxon>Babesiidae</taxon>
        <taxon>Babesia</taxon>
    </lineage>
</organism>
<dbReference type="RefSeq" id="XP_067712661.1">
    <property type="nucleotide sequence ID" value="XM_067856560.1"/>
</dbReference>
<evidence type="ECO:0000256" key="1">
    <source>
        <dbReference type="SAM" id="Phobius"/>
    </source>
</evidence>
<dbReference type="AlphaFoldDB" id="A0AAV4LLE8"/>
<name>A0AAV4LLE8_BABCB</name>
<dbReference type="Proteomes" id="UP001497744">
    <property type="component" value="Unassembled WGS sequence"/>
</dbReference>
<dbReference type="GeneID" id="94192073"/>
<keyword evidence="3" id="KW-1185">Reference proteome</keyword>
<keyword evidence="1" id="KW-1133">Transmembrane helix</keyword>
<accession>A0AAV4LLE8</accession>
<dbReference type="EMBL" id="BPLF01000001">
    <property type="protein sequence ID" value="GIX60590.1"/>
    <property type="molecule type" value="Genomic_DNA"/>
</dbReference>
<keyword evidence="1" id="KW-0812">Transmembrane</keyword>
<protein>
    <submittedName>
        <fullName evidence="2">Extracellular matrix-binding ebh, putative</fullName>
    </submittedName>
</protein>
<reference evidence="2 3" key="1">
    <citation type="submission" date="2021-06" db="EMBL/GenBank/DDBJ databases">
        <title>Genome sequence of Babesia caballi.</title>
        <authorList>
            <person name="Yamagishi J."/>
            <person name="Kidaka T."/>
            <person name="Ochi A."/>
        </authorList>
    </citation>
    <scope>NUCLEOTIDE SEQUENCE [LARGE SCALE GENOMIC DNA]</scope>
    <source>
        <strain evidence="2">USDA-D6B2</strain>
    </source>
</reference>
<keyword evidence="1" id="KW-0472">Membrane</keyword>
<comment type="caution">
    <text evidence="2">The sequence shown here is derived from an EMBL/GenBank/DDBJ whole genome shotgun (WGS) entry which is preliminary data.</text>
</comment>
<gene>
    <name evidence="2" type="ORF">BcabD6B2_00250</name>
</gene>
<feature type="transmembrane region" description="Helical" evidence="1">
    <location>
        <begin position="317"/>
        <end position="342"/>
    </location>
</feature>
<evidence type="ECO:0000313" key="3">
    <source>
        <dbReference type="Proteomes" id="UP001497744"/>
    </source>
</evidence>